<dbReference type="RefSeq" id="WP_190221480.1">
    <property type="nucleotide sequence ID" value="NZ_BNBS01000002.1"/>
</dbReference>
<keyword evidence="4" id="KW-1185">Reference proteome</keyword>
<accession>A0ABQ3PGA3</accession>
<dbReference type="Proteomes" id="UP001052739">
    <property type="component" value="Unassembled WGS sequence"/>
</dbReference>
<feature type="region of interest" description="Disordered" evidence="1">
    <location>
        <begin position="32"/>
        <end position="56"/>
    </location>
</feature>
<feature type="signal peptide" evidence="2">
    <location>
        <begin position="1"/>
        <end position="27"/>
    </location>
</feature>
<dbReference type="Pfam" id="PF19871">
    <property type="entry name" value="DUF6344"/>
    <property type="match status" value="1"/>
</dbReference>
<sequence>MATAKVKQFWTAFISVLFALFASVGLAAPAAAHGQAPVTQPEEPAAPLARTTGERAATVVAQRQAEPWAPVRRGSLPPTIKQRIGAEAHGSSPASRSLRAATTTPLASDPAALTRLALATAA</sequence>
<evidence type="ECO:0000313" key="3">
    <source>
        <dbReference type="EMBL" id="GHI24044.1"/>
    </source>
</evidence>
<evidence type="ECO:0000256" key="1">
    <source>
        <dbReference type="SAM" id="MobiDB-lite"/>
    </source>
</evidence>
<dbReference type="InterPro" id="IPR045925">
    <property type="entry name" value="DUF6344"/>
</dbReference>
<reference evidence="3" key="1">
    <citation type="submission" date="2024-05" db="EMBL/GenBank/DDBJ databases">
        <title>Whole genome shotgun sequence of Streptomyces hydrogenans NBRC 13475.</title>
        <authorList>
            <person name="Komaki H."/>
            <person name="Tamura T."/>
        </authorList>
    </citation>
    <scope>NUCLEOTIDE SEQUENCE</scope>
    <source>
        <strain evidence="3">NBRC 13475</strain>
    </source>
</reference>
<protein>
    <recommendedName>
        <fullName evidence="5">Secreted protein</fullName>
    </recommendedName>
</protein>
<name>A0ABQ3PGA3_9ACTN</name>
<evidence type="ECO:0008006" key="5">
    <source>
        <dbReference type="Google" id="ProtNLM"/>
    </source>
</evidence>
<dbReference type="EMBL" id="BNDW01000040">
    <property type="protein sequence ID" value="GHI24044.1"/>
    <property type="molecule type" value="Genomic_DNA"/>
</dbReference>
<proteinExistence type="predicted"/>
<feature type="region of interest" description="Disordered" evidence="1">
    <location>
        <begin position="84"/>
        <end position="106"/>
    </location>
</feature>
<feature type="chain" id="PRO_5045434211" description="Secreted protein" evidence="2">
    <location>
        <begin position="28"/>
        <end position="122"/>
    </location>
</feature>
<comment type="caution">
    <text evidence="3">The sequence shown here is derived from an EMBL/GenBank/DDBJ whole genome shotgun (WGS) entry which is preliminary data.</text>
</comment>
<feature type="compositionally biased region" description="Polar residues" evidence="1">
    <location>
        <begin position="92"/>
        <end position="106"/>
    </location>
</feature>
<organism evidence="3 4">
    <name type="scientific">Streptomyces hydrogenans</name>
    <dbReference type="NCBI Taxonomy" id="1873719"/>
    <lineage>
        <taxon>Bacteria</taxon>
        <taxon>Bacillati</taxon>
        <taxon>Actinomycetota</taxon>
        <taxon>Actinomycetes</taxon>
        <taxon>Kitasatosporales</taxon>
        <taxon>Streptomycetaceae</taxon>
        <taxon>Streptomyces</taxon>
    </lineage>
</organism>
<evidence type="ECO:0000256" key="2">
    <source>
        <dbReference type="SAM" id="SignalP"/>
    </source>
</evidence>
<keyword evidence="2" id="KW-0732">Signal</keyword>
<gene>
    <name evidence="3" type="ORF">Shyd_54150</name>
</gene>
<evidence type="ECO:0000313" key="4">
    <source>
        <dbReference type="Proteomes" id="UP001052739"/>
    </source>
</evidence>